<proteinExistence type="predicted"/>
<dbReference type="Gramene" id="novel_model_355_5bd9a17a">
    <property type="protein sequence ID" value="cds.novel_model_355_5bd9a17a"/>
    <property type="gene ID" value="novel_gene_203_5bd9a17a"/>
</dbReference>
<reference evidence="1" key="2">
    <citation type="submission" date="2021-03" db="UniProtKB">
        <authorList>
            <consortium name="EnsemblPlants"/>
        </authorList>
    </citation>
    <scope>IDENTIFICATION</scope>
</reference>
<name>A0A803R0C7_CANSA</name>
<evidence type="ECO:0000313" key="2">
    <source>
        <dbReference type="Proteomes" id="UP000596661"/>
    </source>
</evidence>
<dbReference type="AlphaFoldDB" id="A0A803R0C7"/>
<keyword evidence="2" id="KW-1185">Reference proteome</keyword>
<organism evidence="1 2">
    <name type="scientific">Cannabis sativa</name>
    <name type="common">Hemp</name>
    <name type="synonym">Marijuana</name>
    <dbReference type="NCBI Taxonomy" id="3483"/>
    <lineage>
        <taxon>Eukaryota</taxon>
        <taxon>Viridiplantae</taxon>
        <taxon>Streptophyta</taxon>
        <taxon>Embryophyta</taxon>
        <taxon>Tracheophyta</taxon>
        <taxon>Spermatophyta</taxon>
        <taxon>Magnoliopsida</taxon>
        <taxon>eudicotyledons</taxon>
        <taxon>Gunneridae</taxon>
        <taxon>Pentapetalae</taxon>
        <taxon>rosids</taxon>
        <taxon>fabids</taxon>
        <taxon>Rosales</taxon>
        <taxon>Cannabaceae</taxon>
        <taxon>Cannabis</taxon>
    </lineage>
</organism>
<protein>
    <submittedName>
        <fullName evidence="1">Uncharacterized protein</fullName>
    </submittedName>
</protein>
<reference evidence="1" key="1">
    <citation type="submission" date="2018-11" db="EMBL/GenBank/DDBJ databases">
        <authorList>
            <person name="Grassa J C."/>
        </authorList>
    </citation>
    <scope>NUCLEOTIDE SEQUENCE [LARGE SCALE GENOMIC DNA]</scope>
</reference>
<evidence type="ECO:0000313" key="1">
    <source>
        <dbReference type="EnsemblPlants" id="cds.novel_model_355_5bd9a17a"/>
    </source>
</evidence>
<dbReference type="EnsemblPlants" id="novel_model_355_5bd9a17a">
    <property type="protein sequence ID" value="cds.novel_model_355_5bd9a17a"/>
    <property type="gene ID" value="novel_gene_203_5bd9a17a"/>
</dbReference>
<dbReference type="EMBL" id="UZAU01000008">
    <property type="status" value="NOT_ANNOTATED_CDS"/>
    <property type="molecule type" value="Genomic_DNA"/>
</dbReference>
<accession>A0A803R0C7</accession>
<sequence length="73" mass="7640">MGFHGVGESHSRPNSAGLFGVDVFVGRLMSGFPVELSAQSEDPMVGSALRRYDSVPLVIFIYSASAGHVALTG</sequence>
<dbReference type="Proteomes" id="UP000596661">
    <property type="component" value="Chromosome 1"/>
</dbReference>